<comment type="caution">
    <text evidence="2">The sequence shown here is derived from an EMBL/GenBank/DDBJ whole genome shotgun (WGS) entry which is preliminary data.</text>
</comment>
<feature type="signal peptide" evidence="1">
    <location>
        <begin position="1"/>
        <end position="19"/>
    </location>
</feature>
<keyword evidence="1" id="KW-0732">Signal</keyword>
<evidence type="ECO:0000313" key="3">
    <source>
        <dbReference type="Proteomes" id="UP000030111"/>
    </source>
</evidence>
<name>A0A0A2MRZ3_9FLAO</name>
<dbReference type="OrthoDB" id="9951327at2"/>
<feature type="chain" id="PRO_5001991870" description="Lipoprotein" evidence="1">
    <location>
        <begin position="20"/>
        <end position="153"/>
    </location>
</feature>
<sequence length="153" mass="17575">MKILLMASLLLALLPRGCAEENEDTIDNEPLEGISYVAKDIEVRKAVSEWAAFMKESDSVVLSAKIQISRAVDRSDDPKLKHNLKFRNEIYRADGKLERLSEKLLWAKKFEKIEATQMDDQTLEKMASFKDEFREDTAKLNSILLKLKAEENK</sequence>
<protein>
    <recommendedName>
        <fullName evidence="4">Lipoprotein</fullName>
    </recommendedName>
</protein>
<organism evidence="2 3">
    <name type="scientific">Flavobacterium subsaxonicum WB 4.1-42 = DSM 21790</name>
    <dbReference type="NCBI Taxonomy" id="1121898"/>
    <lineage>
        <taxon>Bacteria</taxon>
        <taxon>Pseudomonadati</taxon>
        <taxon>Bacteroidota</taxon>
        <taxon>Flavobacteriia</taxon>
        <taxon>Flavobacteriales</taxon>
        <taxon>Flavobacteriaceae</taxon>
        <taxon>Flavobacterium</taxon>
    </lineage>
</organism>
<evidence type="ECO:0000256" key="1">
    <source>
        <dbReference type="SAM" id="SignalP"/>
    </source>
</evidence>
<dbReference type="Proteomes" id="UP000030111">
    <property type="component" value="Unassembled WGS sequence"/>
</dbReference>
<gene>
    <name evidence="2" type="ORF">Q766_03105</name>
</gene>
<dbReference type="AlphaFoldDB" id="A0A0A2MRZ3"/>
<dbReference type="EMBL" id="JRLY01000001">
    <property type="protein sequence ID" value="KGO95104.1"/>
    <property type="molecule type" value="Genomic_DNA"/>
</dbReference>
<keyword evidence="3" id="KW-1185">Reference proteome</keyword>
<proteinExistence type="predicted"/>
<evidence type="ECO:0000313" key="2">
    <source>
        <dbReference type="EMBL" id="KGO95104.1"/>
    </source>
</evidence>
<reference evidence="2 3" key="1">
    <citation type="submission" date="2013-09" db="EMBL/GenBank/DDBJ databases">
        <authorList>
            <person name="Zeng Z."/>
            <person name="Chen C."/>
        </authorList>
    </citation>
    <scope>NUCLEOTIDE SEQUENCE [LARGE SCALE GENOMIC DNA]</scope>
    <source>
        <strain evidence="2 3">WB 4.1-42</strain>
    </source>
</reference>
<dbReference type="STRING" id="1121898.GCA_000422725_01093"/>
<accession>A0A0A2MRZ3</accession>
<evidence type="ECO:0008006" key="4">
    <source>
        <dbReference type="Google" id="ProtNLM"/>
    </source>
</evidence>
<dbReference type="RefSeq" id="WP_026992483.1">
    <property type="nucleotide sequence ID" value="NZ_JRLY01000001.1"/>
</dbReference>